<comment type="caution">
    <text evidence="2">The sequence shown here is derived from an EMBL/GenBank/DDBJ whole genome shotgun (WGS) entry which is preliminary data.</text>
</comment>
<evidence type="ECO:0000313" key="3">
    <source>
        <dbReference type="Proteomes" id="UP000253727"/>
    </source>
</evidence>
<evidence type="ECO:0000256" key="1">
    <source>
        <dbReference type="SAM" id="SignalP"/>
    </source>
</evidence>
<dbReference type="Proteomes" id="UP000253727">
    <property type="component" value="Unassembled WGS sequence"/>
</dbReference>
<feature type="signal peptide" evidence="1">
    <location>
        <begin position="1"/>
        <end position="23"/>
    </location>
</feature>
<dbReference type="RefSeq" id="WP_115366640.1">
    <property type="nucleotide sequence ID" value="NZ_QBKA01000002.1"/>
</dbReference>
<feature type="chain" id="PRO_5016802774" evidence="1">
    <location>
        <begin position="24"/>
        <end position="149"/>
    </location>
</feature>
<name>A0A369Q7Z1_9SPHN</name>
<dbReference type="AlphaFoldDB" id="A0A369Q7Z1"/>
<gene>
    <name evidence="2" type="ORF">HME9302_01698</name>
</gene>
<dbReference type="EMBL" id="QBKA01000002">
    <property type="protein sequence ID" value="RDC60490.1"/>
    <property type="molecule type" value="Genomic_DNA"/>
</dbReference>
<keyword evidence="1" id="KW-0732">Signal</keyword>
<protein>
    <submittedName>
        <fullName evidence="2">Uncharacterized protein</fullName>
    </submittedName>
</protein>
<dbReference type="OrthoDB" id="7428977at2"/>
<keyword evidence="3" id="KW-1185">Reference proteome</keyword>
<organism evidence="2 3">
    <name type="scientific">Alteripontixanthobacter maritimus</name>
    <dbReference type="NCBI Taxonomy" id="2161824"/>
    <lineage>
        <taxon>Bacteria</taxon>
        <taxon>Pseudomonadati</taxon>
        <taxon>Pseudomonadota</taxon>
        <taxon>Alphaproteobacteria</taxon>
        <taxon>Sphingomonadales</taxon>
        <taxon>Erythrobacteraceae</taxon>
        <taxon>Alteripontixanthobacter</taxon>
    </lineage>
</organism>
<reference evidence="2 3" key="1">
    <citation type="submission" date="2018-04" db="EMBL/GenBank/DDBJ databases">
        <title>Altererythrobacter sp. HME9302 genome sequencing and assembly.</title>
        <authorList>
            <person name="Kang H."/>
            <person name="Kim H."/>
            <person name="Joh K."/>
        </authorList>
    </citation>
    <scope>NUCLEOTIDE SEQUENCE [LARGE SCALE GENOMIC DNA]</scope>
    <source>
        <strain evidence="2 3">HME9302</strain>
    </source>
</reference>
<proteinExistence type="predicted"/>
<sequence length="149" mass="15656">MTKRIVTSVAALAGIALASPAAAQGIEDTDTAEAAAVVMAERMRDPAVQDRMVGVLADLMDAMLDVKVGPLAETLEEFGDEPVEGIDRDATLRDLAGPDAEDIPADVAEELPRAMDAMAGMTKGLAAMLPALREMAKTTKESLLNDSRF</sequence>
<evidence type="ECO:0000313" key="2">
    <source>
        <dbReference type="EMBL" id="RDC60490.1"/>
    </source>
</evidence>
<accession>A0A369Q7Z1</accession>